<proteinExistence type="predicted"/>
<dbReference type="PANTHER" id="PTHR30055:SF146">
    <property type="entry name" value="HTH-TYPE TRANSCRIPTIONAL DUAL REGULATOR CECR"/>
    <property type="match status" value="1"/>
</dbReference>
<reference evidence="5" key="1">
    <citation type="journal article" date="2019" name="Int. J. Syst. Evol. Microbiol.">
        <title>The Global Catalogue of Microorganisms (GCM) 10K type strain sequencing project: providing services to taxonomists for standard genome sequencing and annotation.</title>
        <authorList>
            <consortium name="The Broad Institute Genomics Platform"/>
            <consortium name="The Broad Institute Genome Sequencing Center for Infectious Disease"/>
            <person name="Wu L."/>
            <person name="Ma J."/>
        </authorList>
    </citation>
    <scope>NUCLEOTIDE SEQUENCE [LARGE SCALE GENOMIC DNA]</scope>
    <source>
        <strain evidence="5">KCTC 42087</strain>
    </source>
</reference>
<comment type="caution">
    <text evidence="4">The sequence shown here is derived from an EMBL/GenBank/DDBJ whole genome shotgun (WGS) entry which is preliminary data.</text>
</comment>
<dbReference type="Pfam" id="PF00440">
    <property type="entry name" value="TetR_N"/>
    <property type="match status" value="1"/>
</dbReference>
<dbReference type="Gene3D" id="1.10.357.10">
    <property type="entry name" value="Tetracycline Repressor, domain 2"/>
    <property type="match status" value="1"/>
</dbReference>
<keyword evidence="1 2" id="KW-0238">DNA-binding</keyword>
<evidence type="ECO:0000313" key="4">
    <source>
        <dbReference type="EMBL" id="MFC5746383.1"/>
    </source>
</evidence>
<dbReference type="PROSITE" id="PS50977">
    <property type="entry name" value="HTH_TETR_2"/>
    <property type="match status" value="1"/>
</dbReference>
<dbReference type="PRINTS" id="PR00455">
    <property type="entry name" value="HTHTETR"/>
</dbReference>
<evidence type="ECO:0000313" key="5">
    <source>
        <dbReference type="Proteomes" id="UP001596074"/>
    </source>
</evidence>
<evidence type="ECO:0000256" key="2">
    <source>
        <dbReference type="PROSITE-ProRule" id="PRU00335"/>
    </source>
</evidence>
<evidence type="ECO:0000256" key="1">
    <source>
        <dbReference type="ARBA" id="ARBA00023125"/>
    </source>
</evidence>
<gene>
    <name evidence="4" type="ORF">ACFPZN_12240</name>
</gene>
<dbReference type="PANTHER" id="PTHR30055">
    <property type="entry name" value="HTH-TYPE TRANSCRIPTIONAL REGULATOR RUTR"/>
    <property type="match status" value="1"/>
</dbReference>
<dbReference type="RefSeq" id="WP_378282005.1">
    <property type="nucleotide sequence ID" value="NZ_JBHSON010000013.1"/>
</dbReference>
<protein>
    <submittedName>
        <fullName evidence="4">TetR/AcrR family transcriptional regulator</fullName>
    </submittedName>
</protein>
<sequence length="239" mass="25061">MAGGEEPGTTGPATPDEAARDQDLTARARIRDAALDQFATHGVRGTTIRGVAAAAGVSPGLVQHHFGSKEKLREACDEYAMEALRTTKQESLKGGMGDPGFIALAMQTGLPIQRYLARALVDGSPGAAQLFDEAVAVTKAMFEDPGLGLSKPRTSDLHAYSAAMVAMTFGSIVLHEHLSRALGANTLTMEGYPRLGMAMMDVYTDNVVDDDLVQKGKAALAEMRDRHSTGNGASGDGDA</sequence>
<keyword evidence="5" id="KW-1185">Reference proteome</keyword>
<dbReference type="EMBL" id="JBHSON010000013">
    <property type="protein sequence ID" value="MFC5746383.1"/>
    <property type="molecule type" value="Genomic_DNA"/>
</dbReference>
<organism evidence="4 5">
    <name type="scientific">Actinomadura rugatobispora</name>
    <dbReference type="NCBI Taxonomy" id="1994"/>
    <lineage>
        <taxon>Bacteria</taxon>
        <taxon>Bacillati</taxon>
        <taxon>Actinomycetota</taxon>
        <taxon>Actinomycetes</taxon>
        <taxon>Streptosporangiales</taxon>
        <taxon>Thermomonosporaceae</taxon>
        <taxon>Actinomadura</taxon>
    </lineage>
</organism>
<dbReference type="InterPro" id="IPR050109">
    <property type="entry name" value="HTH-type_TetR-like_transc_reg"/>
</dbReference>
<feature type="DNA-binding region" description="H-T-H motif" evidence="2">
    <location>
        <begin position="47"/>
        <end position="66"/>
    </location>
</feature>
<feature type="domain" description="HTH tetR-type" evidence="3">
    <location>
        <begin position="24"/>
        <end position="84"/>
    </location>
</feature>
<name>A0ABW0ZV26_9ACTN</name>
<dbReference type="Proteomes" id="UP001596074">
    <property type="component" value="Unassembled WGS sequence"/>
</dbReference>
<evidence type="ECO:0000259" key="3">
    <source>
        <dbReference type="PROSITE" id="PS50977"/>
    </source>
</evidence>
<dbReference type="SUPFAM" id="SSF46689">
    <property type="entry name" value="Homeodomain-like"/>
    <property type="match status" value="1"/>
</dbReference>
<dbReference type="InterPro" id="IPR009057">
    <property type="entry name" value="Homeodomain-like_sf"/>
</dbReference>
<dbReference type="InterPro" id="IPR001647">
    <property type="entry name" value="HTH_TetR"/>
</dbReference>
<accession>A0ABW0ZV26</accession>